<dbReference type="AlphaFoldDB" id="A0A2B4RH84"/>
<keyword evidence="2" id="KW-1185">Reference proteome</keyword>
<gene>
    <name evidence="1" type="ORF">AWC38_SpisGene20160</name>
</gene>
<dbReference type="OrthoDB" id="5988554at2759"/>
<dbReference type="PANTHER" id="PTHR31424:SF3">
    <property type="entry name" value="RING-TYPE DOMAIN-CONTAINING PROTEIN"/>
    <property type="match status" value="1"/>
</dbReference>
<comment type="caution">
    <text evidence="1">The sequence shown here is derived from an EMBL/GenBank/DDBJ whole genome shotgun (WGS) entry which is preliminary data.</text>
</comment>
<name>A0A2B4RH84_STYPI</name>
<reference evidence="2" key="1">
    <citation type="journal article" date="2017" name="bioRxiv">
        <title>Comparative analysis of the genomes of Stylophora pistillata and Acropora digitifera provides evidence for extensive differences between species of corals.</title>
        <authorList>
            <person name="Voolstra C.R."/>
            <person name="Li Y."/>
            <person name="Liew Y.J."/>
            <person name="Baumgarten S."/>
            <person name="Zoccola D."/>
            <person name="Flot J.-F."/>
            <person name="Tambutte S."/>
            <person name="Allemand D."/>
            <person name="Aranda M."/>
        </authorList>
    </citation>
    <scope>NUCLEOTIDE SEQUENCE [LARGE SCALE GENOMIC DNA]</scope>
</reference>
<organism evidence="1 2">
    <name type="scientific">Stylophora pistillata</name>
    <name type="common">Smooth cauliflower coral</name>
    <dbReference type="NCBI Taxonomy" id="50429"/>
    <lineage>
        <taxon>Eukaryota</taxon>
        <taxon>Metazoa</taxon>
        <taxon>Cnidaria</taxon>
        <taxon>Anthozoa</taxon>
        <taxon>Hexacorallia</taxon>
        <taxon>Scleractinia</taxon>
        <taxon>Astrocoeniina</taxon>
        <taxon>Pocilloporidae</taxon>
        <taxon>Stylophora</taxon>
    </lineage>
</organism>
<dbReference type="Proteomes" id="UP000225706">
    <property type="component" value="Unassembled WGS sequence"/>
</dbReference>
<dbReference type="EMBL" id="LSMT01000630">
    <property type="protein sequence ID" value="PFX15612.1"/>
    <property type="molecule type" value="Genomic_DNA"/>
</dbReference>
<accession>A0A2B4RH84</accession>
<evidence type="ECO:0000313" key="1">
    <source>
        <dbReference type="EMBL" id="PFX15612.1"/>
    </source>
</evidence>
<proteinExistence type="predicted"/>
<evidence type="ECO:0000313" key="2">
    <source>
        <dbReference type="Proteomes" id="UP000225706"/>
    </source>
</evidence>
<protein>
    <submittedName>
        <fullName evidence="1">Uncharacterized protein</fullName>
    </submittedName>
</protein>
<dbReference type="PANTHER" id="PTHR31424">
    <property type="entry name" value="PROTEIN CBG23806"/>
    <property type="match status" value="1"/>
</dbReference>
<sequence length="211" mass="23588">MAENAQWFAETYGLSPQSLSLEDTTGHLINVTLKVKNLIKSIVCSEGSHDMSSEKNTSQPNKPYDNLDEEEKENIRALLFIMDRFSISLEGYHELTQVENSLPMTYLTESCTKVLDSKWEVTRTLGDAPGAELPSKLLLEHEVRQHLKNIELPVQTMKVKISGDGTRMSHSSNVFVCSFAIVENGQNYLSSSGNHTIAIIKGKEEQQTLKA</sequence>